<accession>A0A6V8LGD1</accession>
<evidence type="ECO:0000256" key="3">
    <source>
        <dbReference type="ARBA" id="ARBA00022679"/>
    </source>
</evidence>
<keyword evidence="6" id="KW-0067">ATP-binding</keyword>
<keyword evidence="4" id="KW-0547">Nucleotide-binding</keyword>
<comment type="catalytic activity">
    <reaction evidence="7">
        <text>L-threonyl-[protein] + ATP = O-phospho-L-threonyl-[protein] + ADP + H(+)</text>
        <dbReference type="Rhea" id="RHEA:46608"/>
        <dbReference type="Rhea" id="RHEA-COMP:11060"/>
        <dbReference type="Rhea" id="RHEA-COMP:11605"/>
        <dbReference type="ChEBI" id="CHEBI:15378"/>
        <dbReference type="ChEBI" id="CHEBI:30013"/>
        <dbReference type="ChEBI" id="CHEBI:30616"/>
        <dbReference type="ChEBI" id="CHEBI:61977"/>
        <dbReference type="ChEBI" id="CHEBI:456216"/>
        <dbReference type="EC" id="2.7.11.1"/>
    </reaction>
</comment>
<proteinExistence type="predicted"/>
<sequence>MIYNAFMDGHEFGLAAAMRICGQMLDALEYLHQDLAYVHRDAKPGNVLLDQARENAVLADLGSAGRIDPHTNMARDYGGTPLYLAGGQGHRAGD</sequence>
<dbReference type="AlphaFoldDB" id="A0A6V8LGD1"/>
<keyword evidence="2" id="KW-0723">Serine/threonine-protein kinase</keyword>
<protein>
    <recommendedName>
        <fullName evidence="1">non-specific serine/threonine protein kinase</fullName>
        <ecNumber evidence="1">2.7.11.1</ecNumber>
    </recommendedName>
</protein>
<dbReference type="GO" id="GO:0004674">
    <property type="term" value="F:protein serine/threonine kinase activity"/>
    <property type="evidence" value="ECO:0007669"/>
    <property type="project" value="UniProtKB-KW"/>
</dbReference>
<dbReference type="SUPFAM" id="SSF56112">
    <property type="entry name" value="Protein kinase-like (PK-like)"/>
    <property type="match status" value="1"/>
</dbReference>
<reference evidence="10 11" key="2">
    <citation type="submission" date="2020-03" db="EMBL/GenBank/DDBJ databases">
        <authorList>
            <person name="Ichikawa N."/>
            <person name="Kimura A."/>
            <person name="Kitahashi Y."/>
            <person name="Uohara A."/>
        </authorList>
    </citation>
    <scope>NUCLEOTIDE SEQUENCE [LARGE SCALE GENOMIC DNA]</scope>
    <source>
        <strain evidence="10 11">NBRC 108638</strain>
    </source>
</reference>
<evidence type="ECO:0000256" key="6">
    <source>
        <dbReference type="ARBA" id="ARBA00022840"/>
    </source>
</evidence>
<evidence type="ECO:0000256" key="8">
    <source>
        <dbReference type="ARBA" id="ARBA00048679"/>
    </source>
</evidence>
<organism evidence="10 11">
    <name type="scientific">Phytohabitans rumicis</name>
    <dbReference type="NCBI Taxonomy" id="1076125"/>
    <lineage>
        <taxon>Bacteria</taxon>
        <taxon>Bacillati</taxon>
        <taxon>Actinomycetota</taxon>
        <taxon>Actinomycetes</taxon>
        <taxon>Micromonosporales</taxon>
        <taxon>Micromonosporaceae</taxon>
    </lineage>
</organism>
<dbReference type="EC" id="2.7.11.1" evidence="1"/>
<keyword evidence="3" id="KW-0808">Transferase</keyword>
<feature type="domain" description="Protein kinase" evidence="9">
    <location>
        <begin position="1"/>
        <end position="94"/>
    </location>
</feature>
<comment type="caution">
    <text evidence="10">The sequence shown here is derived from an EMBL/GenBank/DDBJ whole genome shotgun (WGS) entry which is preliminary data.</text>
</comment>
<evidence type="ECO:0000259" key="9">
    <source>
        <dbReference type="PROSITE" id="PS50011"/>
    </source>
</evidence>
<dbReference type="PANTHER" id="PTHR45998:SF2">
    <property type="entry name" value="SERINE_THREONINE-PROTEIN KINASE 16"/>
    <property type="match status" value="1"/>
</dbReference>
<comment type="catalytic activity">
    <reaction evidence="8">
        <text>L-seryl-[protein] + ATP = O-phospho-L-seryl-[protein] + ADP + H(+)</text>
        <dbReference type="Rhea" id="RHEA:17989"/>
        <dbReference type="Rhea" id="RHEA-COMP:9863"/>
        <dbReference type="Rhea" id="RHEA-COMP:11604"/>
        <dbReference type="ChEBI" id="CHEBI:15378"/>
        <dbReference type="ChEBI" id="CHEBI:29999"/>
        <dbReference type="ChEBI" id="CHEBI:30616"/>
        <dbReference type="ChEBI" id="CHEBI:83421"/>
        <dbReference type="ChEBI" id="CHEBI:456216"/>
        <dbReference type="EC" id="2.7.11.1"/>
    </reaction>
</comment>
<dbReference type="Proteomes" id="UP000482960">
    <property type="component" value="Unassembled WGS sequence"/>
</dbReference>
<evidence type="ECO:0000256" key="7">
    <source>
        <dbReference type="ARBA" id="ARBA00047899"/>
    </source>
</evidence>
<keyword evidence="11" id="KW-1185">Reference proteome</keyword>
<dbReference type="Gene3D" id="1.10.510.10">
    <property type="entry name" value="Transferase(Phosphotransferase) domain 1"/>
    <property type="match status" value="1"/>
</dbReference>
<dbReference type="PROSITE" id="PS50011">
    <property type="entry name" value="PROTEIN_KINASE_DOM"/>
    <property type="match status" value="1"/>
</dbReference>
<dbReference type="Pfam" id="PF00069">
    <property type="entry name" value="Pkinase"/>
    <property type="match status" value="1"/>
</dbReference>
<dbReference type="InterPro" id="IPR000719">
    <property type="entry name" value="Prot_kinase_dom"/>
</dbReference>
<dbReference type="EMBL" id="BLPG01000001">
    <property type="protein sequence ID" value="GFJ93166.1"/>
    <property type="molecule type" value="Genomic_DNA"/>
</dbReference>
<evidence type="ECO:0000256" key="4">
    <source>
        <dbReference type="ARBA" id="ARBA00022741"/>
    </source>
</evidence>
<dbReference type="PANTHER" id="PTHR45998">
    <property type="entry name" value="SERINE/THREONINE-PROTEIN KINASE 16"/>
    <property type="match status" value="1"/>
</dbReference>
<dbReference type="GO" id="GO:0005524">
    <property type="term" value="F:ATP binding"/>
    <property type="evidence" value="ECO:0007669"/>
    <property type="project" value="UniProtKB-KW"/>
</dbReference>
<dbReference type="GO" id="GO:0005737">
    <property type="term" value="C:cytoplasm"/>
    <property type="evidence" value="ECO:0007669"/>
    <property type="project" value="TreeGrafter"/>
</dbReference>
<evidence type="ECO:0000313" key="11">
    <source>
        <dbReference type="Proteomes" id="UP000482960"/>
    </source>
</evidence>
<evidence type="ECO:0000256" key="5">
    <source>
        <dbReference type="ARBA" id="ARBA00022777"/>
    </source>
</evidence>
<evidence type="ECO:0000256" key="1">
    <source>
        <dbReference type="ARBA" id="ARBA00012513"/>
    </source>
</evidence>
<reference evidence="10 11" key="1">
    <citation type="submission" date="2020-03" db="EMBL/GenBank/DDBJ databases">
        <title>Whole genome shotgun sequence of Phytohabitans rumicis NBRC 108638.</title>
        <authorList>
            <person name="Komaki H."/>
            <person name="Tamura T."/>
        </authorList>
    </citation>
    <scope>NUCLEOTIDE SEQUENCE [LARGE SCALE GENOMIC DNA]</scope>
    <source>
        <strain evidence="10 11">NBRC 108638</strain>
    </source>
</reference>
<evidence type="ECO:0000313" key="10">
    <source>
        <dbReference type="EMBL" id="GFJ93166.1"/>
    </source>
</evidence>
<evidence type="ECO:0000256" key="2">
    <source>
        <dbReference type="ARBA" id="ARBA00022527"/>
    </source>
</evidence>
<dbReference type="InterPro" id="IPR011009">
    <property type="entry name" value="Kinase-like_dom_sf"/>
</dbReference>
<dbReference type="InterPro" id="IPR052239">
    <property type="entry name" value="Ser/Thr-specific_kinases"/>
</dbReference>
<gene>
    <name evidence="10" type="ORF">Prum_068080</name>
</gene>
<keyword evidence="5" id="KW-0418">Kinase</keyword>
<name>A0A6V8LGD1_9ACTN</name>